<sequence length="529" mass="59660">MTQHMRKWSTTPTTTTPWFLTLDHENEVIYHNNQTIKHGTLTGLVEHLTRHDRVDIPFNETFLTTYPTFISGHELSELLLQRLHIPPPPDLSPSELHRWTEQKQKPIRFRTINILNMWIERYWMESGDECSLDLLRHIHAHVTGLTGMPTSQLITAIEYRLKGQDVIKRLITPPNTTTTPTATPKPVTPKNKKKIKLLNLDSMELARQLTIIESNLYNRIKPQECLNKAWQRKTQEGSCPRRTSTATESSTNKEESGIKAIINHSNHLSRWIMEMILGQPEMKKRVSVLKFLITVADKCKTLNNFATTTTIISALSTAPIYRLHRTWSQVSSRSRTLLADLQALMSSERNFAKYRDALRLAVLPCIPFLGVFLTDLTFLTDGIPDFAPVEAETTPPPTPNTGTHETPTETKIGMINFHKWSKISTVIQNILSFQTTTYNLVSVGEIQEFVGQGLRGVKNDIEKEKEKGNDGEGGGDGDEMYEWSLRVEPRLVFEERGGGMGMGGGGRGGGHLATGSHMSSVVIASMAMR</sequence>
<organism evidence="6 7">
    <name type="scientific">Aspergillus sclerotiicarbonarius (strain CBS 121057 / IBT 28362)</name>
    <dbReference type="NCBI Taxonomy" id="1448318"/>
    <lineage>
        <taxon>Eukaryota</taxon>
        <taxon>Fungi</taxon>
        <taxon>Dikarya</taxon>
        <taxon>Ascomycota</taxon>
        <taxon>Pezizomycotina</taxon>
        <taxon>Eurotiomycetes</taxon>
        <taxon>Eurotiomycetidae</taxon>
        <taxon>Eurotiales</taxon>
        <taxon>Aspergillaceae</taxon>
        <taxon>Aspergillus</taxon>
        <taxon>Aspergillus subgen. Circumdati</taxon>
    </lineage>
</organism>
<dbReference type="PANTHER" id="PTHR23113:SF368">
    <property type="entry name" value="CELL DIVISION CONTROL PROTEIN 25"/>
    <property type="match status" value="1"/>
</dbReference>
<evidence type="ECO:0000259" key="4">
    <source>
        <dbReference type="PROSITE" id="PS50009"/>
    </source>
</evidence>
<feature type="domain" description="Ras-GEF" evidence="4">
    <location>
        <begin position="201"/>
        <end position="490"/>
    </location>
</feature>
<reference evidence="6 7" key="1">
    <citation type="submission" date="2018-02" db="EMBL/GenBank/DDBJ databases">
        <title>The genomes of Aspergillus section Nigri reveals drivers in fungal speciation.</title>
        <authorList>
            <consortium name="DOE Joint Genome Institute"/>
            <person name="Vesth T.C."/>
            <person name="Nybo J."/>
            <person name="Theobald S."/>
            <person name="Brandl J."/>
            <person name="Frisvad J.C."/>
            <person name="Nielsen K.F."/>
            <person name="Lyhne E.K."/>
            <person name="Kogle M.E."/>
            <person name="Kuo A."/>
            <person name="Riley R."/>
            <person name="Clum A."/>
            <person name="Nolan M."/>
            <person name="Lipzen A."/>
            <person name="Salamov A."/>
            <person name="Henrissat B."/>
            <person name="Wiebenga A."/>
            <person name="De vries R.P."/>
            <person name="Grigoriev I.V."/>
            <person name="Mortensen U.H."/>
            <person name="Andersen M.R."/>
            <person name="Baker S.E."/>
        </authorList>
    </citation>
    <scope>NUCLEOTIDE SEQUENCE [LARGE SCALE GENOMIC DNA]</scope>
    <source>
        <strain evidence="6 7">CBS 121057</strain>
    </source>
</reference>
<evidence type="ECO:0000256" key="1">
    <source>
        <dbReference type="ARBA" id="ARBA00022658"/>
    </source>
</evidence>
<dbReference type="SMART" id="SM00229">
    <property type="entry name" value="RasGEFN"/>
    <property type="match status" value="1"/>
</dbReference>
<keyword evidence="7" id="KW-1185">Reference proteome</keyword>
<evidence type="ECO:0000256" key="2">
    <source>
        <dbReference type="PROSITE-ProRule" id="PRU00168"/>
    </source>
</evidence>
<gene>
    <name evidence="6" type="ORF">BO78DRAFT_439430</name>
</gene>
<accession>A0A319EG34</accession>
<dbReference type="InterPro" id="IPR036964">
    <property type="entry name" value="RASGEF_cat_dom_sf"/>
</dbReference>
<protein>
    <submittedName>
        <fullName evidence="6">Ras GEF</fullName>
    </submittedName>
</protein>
<dbReference type="CDD" id="cd06224">
    <property type="entry name" value="REM"/>
    <property type="match status" value="1"/>
</dbReference>
<dbReference type="PROSITE" id="PS50212">
    <property type="entry name" value="RASGEF_NTER"/>
    <property type="match status" value="1"/>
</dbReference>
<dbReference type="InterPro" id="IPR001895">
    <property type="entry name" value="RASGEF_cat_dom"/>
</dbReference>
<dbReference type="VEuPathDB" id="FungiDB:BO78DRAFT_439430"/>
<dbReference type="SMART" id="SM00147">
    <property type="entry name" value="RasGEF"/>
    <property type="match status" value="1"/>
</dbReference>
<dbReference type="GO" id="GO:0005085">
    <property type="term" value="F:guanyl-nucleotide exchange factor activity"/>
    <property type="evidence" value="ECO:0007669"/>
    <property type="project" value="UniProtKB-KW"/>
</dbReference>
<dbReference type="Pfam" id="PF00618">
    <property type="entry name" value="RasGEF_N"/>
    <property type="match status" value="1"/>
</dbReference>
<evidence type="ECO:0000259" key="5">
    <source>
        <dbReference type="PROSITE" id="PS50212"/>
    </source>
</evidence>
<dbReference type="CDD" id="cd00155">
    <property type="entry name" value="RasGEF"/>
    <property type="match status" value="1"/>
</dbReference>
<feature type="region of interest" description="Disordered" evidence="3">
    <location>
        <begin position="461"/>
        <end position="480"/>
    </location>
</feature>
<feature type="region of interest" description="Disordered" evidence="3">
    <location>
        <begin position="171"/>
        <end position="190"/>
    </location>
</feature>
<dbReference type="Pfam" id="PF00617">
    <property type="entry name" value="RasGEF"/>
    <property type="match status" value="1"/>
</dbReference>
<name>A0A319EG34_ASPSB</name>
<feature type="compositionally biased region" description="Polar residues" evidence="3">
    <location>
        <begin position="241"/>
        <end position="250"/>
    </location>
</feature>
<feature type="domain" description="N-terminal Ras-GEF" evidence="5">
    <location>
        <begin position="32"/>
        <end position="162"/>
    </location>
</feature>
<dbReference type="Proteomes" id="UP000248423">
    <property type="component" value="Unassembled WGS sequence"/>
</dbReference>
<evidence type="ECO:0000313" key="6">
    <source>
        <dbReference type="EMBL" id="PYI09247.1"/>
    </source>
</evidence>
<dbReference type="GO" id="GO:0007265">
    <property type="term" value="P:Ras protein signal transduction"/>
    <property type="evidence" value="ECO:0007669"/>
    <property type="project" value="TreeGrafter"/>
</dbReference>
<dbReference type="InterPro" id="IPR008937">
    <property type="entry name" value="Ras-like_GEF"/>
</dbReference>
<dbReference type="InterPro" id="IPR000651">
    <property type="entry name" value="Ras-like_Gua-exchang_fac_N"/>
</dbReference>
<dbReference type="PANTHER" id="PTHR23113">
    <property type="entry name" value="GUANINE NUCLEOTIDE EXCHANGE FACTOR"/>
    <property type="match status" value="1"/>
</dbReference>
<dbReference type="InterPro" id="IPR023578">
    <property type="entry name" value="Ras_GEF_dom_sf"/>
</dbReference>
<keyword evidence="1 2" id="KW-0344">Guanine-nucleotide releasing factor</keyword>
<dbReference type="STRING" id="1448318.A0A319EG34"/>
<evidence type="ECO:0000256" key="3">
    <source>
        <dbReference type="SAM" id="MobiDB-lite"/>
    </source>
</evidence>
<dbReference type="EMBL" id="KZ826329">
    <property type="protein sequence ID" value="PYI09247.1"/>
    <property type="molecule type" value="Genomic_DNA"/>
</dbReference>
<dbReference type="PROSITE" id="PS50009">
    <property type="entry name" value="RASGEF_CAT"/>
    <property type="match status" value="1"/>
</dbReference>
<dbReference type="SUPFAM" id="SSF48366">
    <property type="entry name" value="Ras GEF"/>
    <property type="match status" value="1"/>
</dbReference>
<proteinExistence type="predicted"/>
<feature type="region of interest" description="Disordered" evidence="3">
    <location>
        <begin position="231"/>
        <end position="255"/>
    </location>
</feature>
<dbReference type="AlphaFoldDB" id="A0A319EG34"/>
<feature type="compositionally biased region" description="Basic and acidic residues" evidence="3">
    <location>
        <begin position="461"/>
        <end position="470"/>
    </location>
</feature>
<dbReference type="GO" id="GO:0005886">
    <property type="term" value="C:plasma membrane"/>
    <property type="evidence" value="ECO:0007669"/>
    <property type="project" value="TreeGrafter"/>
</dbReference>
<dbReference type="Gene3D" id="1.20.870.10">
    <property type="entry name" value="Son of sevenless (SoS) protein Chain: S domain 1"/>
    <property type="match status" value="1"/>
</dbReference>
<evidence type="ECO:0000313" key="7">
    <source>
        <dbReference type="Proteomes" id="UP000248423"/>
    </source>
</evidence>
<dbReference type="OrthoDB" id="546434at2759"/>
<dbReference type="Gene3D" id="1.10.840.10">
    <property type="entry name" value="Ras guanine-nucleotide exchange factors catalytic domain"/>
    <property type="match status" value="1"/>
</dbReference>
<feature type="compositionally biased region" description="Low complexity" evidence="3">
    <location>
        <begin position="171"/>
        <end position="189"/>
    </location>
</feature>